<dbReference type="PANTHER" id="PTHR30521:SF0">
    <property type="entry name" value="DYP-TYPE PEROXIDASE FAMILY PROTEIN"/>
    <property type="match status" value="1"/>
</dbReference>
<dbReference type="InterPro" id="IPR006314">
    <property type="entry name" value="Dyp_peroxidase"/>
</dbReference>
<dbReference type="PANTHER" id="PTHR30521">
    <property type="entry name" value="DEFERROCHELATASE/PEROXIDASE"/>
    <property type="match status" value="1"/>
</dbReference>
<dbReference type="AlphaFoldDB" id="A0A840SXG0"/>
<evidence type="ECO:0000256" key="4">
    <source>
        <dbReference type="ARBA" id="ARBA00023002"/>
    </source>
</evidence>
<dbReference type="RefSeq" id="WP_184153717.1">
    <property type="nucleotide sequence ID" value="NZ_JACHFM010000004.1"/>
</dbReference>
<evidence type="ECO:0000256" key="2">
    <source>
        <dbReference type="ARBA" id="ARBA00022559"/>
    </source>
</evidence>
<dbReference type="InterPro" id="IPR048327">
    <property type="entry name" value="Dyp_perox_N"/>
</dbReference>
<dbReference type="Pfam" id="PF04261">
    <property type="entry name" value="Dyp_perox_N"/>
    <property type="match status" value="1"/>
</dbReference>
<dbReference type="Pfam" id="PF20628">
    <property type="entry name" value="Dyp_perox_C"/>
    <property type="match status" value="1"/>
</dbReference>
<keyword evidence="10" id="KW-1185">Reference proteome</keyword>
<dbReference type="PROSITE" id="PS51404">
    <property type="entry name" value="DYP_PEROXIDASE"/>
    <property type="match status" value="1"/>
</dbReference>
<keyword evidence="5" id="KW-0408">Iron</keyword>
<dbReference type="EMBL" id="JACHFM010000004">
    <property type="protein sequence ID" value="MBB5223903.1"/>
    <property type="molecule type" value="Genomic_DNA"/>
</dbReference>
<feature type="domain" description="Dyp-type peroxidase N-terminal" evidence="7">
    <location>
        <begin position="13"/>
        <end position="136"/>
    </location>
</feature>
<keyword evidence="3" id="KW-0479">Metal-binding</keyword>
<feature type="domain" description="Dyp-type peroxidase C-terminal" evidence="8">
    <location>
        <begin position="139"/>
        <end position="303"/>
    </location>
</feature>
<evidence type="ECO:0000313" key="10">
    <source>
        <dbReference type="Proteomes" id="UP000549457"/>
    </source>
</evidence>
<dbReference type="InterPro" id="IPR048328">
    <property type="entry name" value="Dyp_perox_C"/>
</dbReference>
<evidence type="ECO:0000259" key="8">
    <source>
        <dbReference type="Pfam" id="PF20628"/>
    </source>
</evidence>
<protein>
    <submittedName>
        <fullName evidence="9">Putative iron-dependent peroxidase</fullName>
    </submittedName>
</protein>
<dbReference type="InterPro" id="IPR011008">
    <property type="entry name" value="Dimeric_a/b-barrel"/>
</dbReference>
<proteinExistence type="inferred from homology"/>
<evidence type="ECO:0000256" key="6">
    <source>
        <dbReference type="ARBA" id="ARBA00025737"/>
    </source>
</evidence>
<dbReference type="GO" id="GO:0005829">
    <property type="term" value="C:cytosol"/>
    <property type="evidence" value="ECO:0007669"/>
    <property type="project" value="TreeGrafter"/>
</dbReference>
<dbReference type="GO" id="GO:0046872">
    <property type="term" value="F:metal ion binding"/>
    <property type="evidence" value="ECO:0007669"/>
    <property type="project" value="UniProtKB-KW"/>
</dbReference>
<keyword evidence="4" id="KW-0560">Oxidoreductase</keyword>
<dbReference type="GO" id="GO:0020037">
    <property type="term" value="F:heme binding"/>
    <property type="evidence" value="ECO:0007669"/>
    <property type="project" value="InterPro"/>
</dbReference>
<dbReference type="Proteomes" id="UP000549457">
    <property type="component" value="Unassembled WGS sequence"/>
</dbReference>
<sequence length="323" mass="35262">MPDITSQSATGGLTRNAIFLTLTVGPREQDLTTVRELLGDLASLKRGVGFRNNQAGLSCVAGIGATLWKRLSPGATPQGLHPFREINGVHHAPSTPGDLFFHIRAMRPDFCFELATNIMKRLAGVVTVEDETQGFKFFDDRDLLGFVDGTENPTGQEAIESVLIGDEDKPFTGGSYVIVQKYMHDLAAWEALTVERQEVIIGRHKLSDIEFRDADKASYAHNVLTNFNGPDGRQLKIVRDNMPFGSPARGEFGTYFIGYSCEPGRTEKMLDNMFIGDPPGNYDRLLDVSRAVTGSLFFVPTEEMLDRIGAGEPAVAGGTKSGT</sequence>
<name>A0A840SXG0_9RHOB</name>
<evidence type="ECO:0000256" key="3">
    <source>
        <dbReference type="ARBA" id="ARBA00022723"/>
    </source>
</evidence>
<reference evidence="9 10" key="1">
    <citation type="submission" date="2020-08" db="EMBL/GenBank/DDBJ databases">
        <title>Genomic Encyclopedia of Type Strains, Phase IV (KMG-IV): sequencing the most valuable type-strain genomes for metagenomic binning, comparative biology and taxonomic classification.</title>
        <authorList>
            <person name="Goeker M."/>
        </authorList>
    </citation>
    <scope>NUCLEOTIDE SEQUENCE [LARGE SCALE GENOMIC DNA]</scope>
    <source>
        <strain evidence="9 10">DSM 101730</strain>
    </source>
</reference>
<evidence type="ECO:0000313" key="9">
    <source>
        <dbReference type="EMBL" id="MBB5223903.1"/>
    </source>
</evidence>
<comment type="cofactor">
    <cofactor evidence="1">
        <name>heme b</name>
        <dbReference type="ChEBI" id="CHEBI:60344"/>
    </cofactor>
</comment>
<evidence type="ECO:0000256" key="1">
    <source>
        <dbReference type="ARBA" id="ARBA00001970"/>
    </source>
</evidence>
<gene>
    <name evidence="9" type="ORF">HNP73_003857</name>
</gene>
<evidence type="ECO:0000259" key="7">
    <source>
        <dbReference type="Pfam" id="PF04261"/>
    </source>
</evidence>
<evidence type="ECO:0000256" key="5">
    <source>
        <dbReference type="ARBA" id="ARBA00023004"/>
    </source>
</evidence>
<dbReference type="GO" id="GO:0004601">
    <property type="term" value="F:peroxidase activity"/>
    <property type="evidence" value="ECO:0007669"/>
    <property type="project" value="UniProtKB-KW"/>
</dbReference>
<keyword evidence="2 9" id="KW-0575">Peroxidase</keyword>
<comment type="caution">
    <text evidence="9">The sequence shown here is derived from an EMBL/GenBank/DDBJ whole genome shotgun (WGS) entry which is preliminary data.</text>
</comment>
<accession>A0A840SXG0</accession>
<comment type="similarity">
    <text evidence="6">Belongs to the DyP-type peroxidase family.</text>
</comment>
<dbReference type="NCBIfam" id="TIGR01413">
    <property type="entry name" value="Dyp_perox_fam"/>
    <property type="match status" value="1"/>
</dbReference>
<organism evidence="9 10">
    <name type="scientific">Amaricoccus macauensis</name>
    <dbReference type="NCBI Taxonomy" id="57001"/>
    <lineage>
        <taxon>Bacteria</taxon>
        <taxon>Pseudomonadati</taxon>
        <taxon>Pseudomonadota</taxon>
        <taxon>Alphaproteobacteria</taxon>
        <taxon>Rhodobacterales</taxon>
        <taxon>Paracoccaceae</taxon>
        <taxon>Amaricoccus</taxon>
    </lineage>
</organism>
<dbReference type="SUPFAM" id="SSF54909">
    <property type="entry name" value="Dimeric alpha+beta barrel"/>
    <property type="match status" value="1"/>
</dbReference>